<dbReference type="EC" id="2.1.1.-" evidence="2"/>
<keyword evidence="3" id="KW-1185">Reference proteome</keyword>
<dbReference type="GO" id="GO:0032259">
    <property type="term" value="P:methylation"/>
    <property type="evidence" value="ECO:0007669"/>
    <property type="project" value="UniProtKB-KW"/>
</dbReference>
<gene>
    <name evidence="2" type="ORF">ACFOUW_22915</name>
</gene>
<dbReference type="InterPro" id="IPR029063">
    <property type="entry name" value="SAM-dependent_MTases_sf"/>
</dbReference>
<dbReference type="InterPro" id="IPR013216">
    <property type="entry name" value="Methyltransf_11"/>
</dbReference>
<feature type="domain" description="Methyltransferase type 11" evidence="1">
    <location>
        <begin position="44"/>
        <end position="132"/>
    </location>
</feature>
<dbReference type="PANTHER" id="PTHR42912:SF93">
    <property type="entry name" value="N6-ADENOSINE-METHYLTRANSFERASE TMT1A"/>
    <property type="match status" value="1"/>
</dbReference>
<protein>
    <submittedName>
        <fullName evidence="2">Class I SAM-dependent methyltransferase</fullName>
        <ecNumber evidence="2">2.1.1.-</ecNumber>
    </submittedName>
</protein>
<proteinExistence type="predicted"/>
<name>A0ABV7YEV0_9ACTN</name>
<dbReference type="CDD" id="cd02440">
    <property type="entry name" value="AdoMet_MTases"/>
    <property type="match status" value="1"/>
</dbReference>
<organism evidence="2 3">
    <name type="scientific">Tenggerimyces flavus</name>
    <dbReference type="NCBI Taxonomy" id="1708749"/>
    <lineage>
        <taxon>Bacteria</taxon>
        <taxon>Bacillati</taxon>
        <taxon>Actinomycetota</taxon>
        <taxon>Actinomycetes</taxon>
        <taxon>Propionibacteriales</taxon>
        <taxon>Nocardioidaceae</taxon>
        <taxon>Tenggerimyces</taxon>
    </lineage>
</organism>
<evidence type="ECO:0000259" key="1">
    <source>
        <dbReference type="Pfam" id="PF08241"/>
    </source>
</evidence>
<dbReference type="PANTHER" id="PTHR42912">
    <property type="entry name" value="METHYLTRANSFERASE"/>
    <property type="match status" value="1"/>
</dbReference>
<sequence>MDGGDPDGWSDVAADWSALWGSFPRPVWERFVAVAAVGAGTSVLDAGCGSGELLAYLASGGALVAGLEPAPGMAALARLRVPGAEIREASLDEIPWPDGSFEVATAVNALQFAEDGLRELRRVTRPGGRVAIANWAEAARNDVDVLEAAIAAAREEDVLPGGPLREAGGLASAFEEAGLKVVEDAVIDLEWAVPDDTTLVRGILLGEDAATMTELTPVVLTAARPFRTSAGGYRLRNAFRYAVGVA</sequence>
<dbReference type="GO" id="GO:0008168">
    <property type="term" value="F:methyltransferase activity"/>
    <property type="evidence" value="ECO:0007669"/>
    <property type="project" value="UniProtKB-KW"/>
</dbReference>
<accession>A0ABV7YEV0</accession>
<dbReference type="Proteomes" id="UP001595699">
    <property type="component" value="Unassembled WGS sequence"/>
</dbReference>
<dbReference type="InterPro" id="IPR050508">
    <property type="entry name" value="Methyltransf_Superfamily"/>
</dbReference>
<evidence type="ECO:0000313" key="3">
    <source>
        <dbReference type="Proteomes" id="UP001595699"/>
    </source>
</evidence>
<dbReference type="RefSeq" id="WP_205118582.1">
    <property type="nucleotide sequence ID" value="NZ_JAFBCM010000001.1"/>
</dbReference>
<dbReference type="SUPFAM" id="SSF53335">
    <property type="entry name" value="S-adenosyl-L-methionine-dependent methyltransferases"/>
    <property type="match status" value="1"/>
</dbReference>
<dbReference type="Pfam" id="PF08241">
    <property type="entry name" value="Methyltransf_11"/>
    <property type="match status" value="1"/>
</dbReference>
<keyword evidence="2" id="KW-0489">Methyltransferase</keyword>
<dbReference type="EMBL" id="JBHRZH010000020">
    <property type="protein sequence ID" value="MFC3763708.1"/>
    <property type="molecule type" value="Genomic_DNA"/>
</dbReference>
<reference evidence="3" key="1">
    <citation type="journal article" date="2019" name="Int. J. Syst. Evol. Microbiol.">
        <title>The Global Catalogue of Microorganisms (GCM) 10K type strain sequencing project: providing services to taxonomists for standard genome sequencing and annotation.</title>
        <authorList>
            <consortium name="The Broad Institute Genomics Platform"/>
            <consortium name="The Broad Institute Genome Sequencing Center for Infectious Disease"/>
            <person name="Wu L."/>
            <person name="Ma J."/>
        </authorList>
    </citation>
    <scope>NUCLEOTIDE SEQUENCE [LARGE SCALE GENOMIC DNA]</scope>
    <source>
        <strain evidence="3">CGMCC 4.7241</strain>
    </source>
</reference>
<keyword evidence="2" id="KW-0808">Transferase</keyword>
<comment type="caution">
    <text evidence="2">The sequence shown here is derived from an EMBL/GenBank/DDBJ whole genome shotgun (WGS) entry which is preliminary data.</text>
</comment>
<evidence type="ECO:0000313" key="2">
    <source>
        <dbReference type="EMBL" id="MFC3763708.1"/>
    </source>
</evidence>
<dbReference type="Gene3D" id="3.40.50.150">
    <property type="entry name" value="Vaccinia Virus protein VP39"/>
    <property type="match status" value="1"/>
</dbReference>